<evidence type="ECO:0000313" key="2">
    <source>
        <dbReference type="EMBL" id="KAK0385987.1"/>
    </source>
</evidence>
<feature type="transmembrane region" description="Helical" evidence="1">
    <location>
        <begin position="422"/>
        <end position="444"/>
    </location>
</feature>
<accession>A0AA39GES9</accession>
<evidence type="ECO:0000313" key="4">
    <source>
        <dbReference type="Proteomes" id="UP001175261"/>
    </source>
</evidence>
<keyword evidence="1" id="KW-1133">Transmembrane helix</keyword>
<evidence type="ECO:0000313" key="3">
    <source>
        <dbReference type="EMBL" id="KAK0387394.1"/>
    </source>
</evidence>
<dbReference type="EMBL" id="JAPDFR010000005">
    <property type="protein sequence ID" value="KAK0385987.1"/>
    <property type="molecule type" value="Genomic_DNA"/>
</dbReference>
<evidence type="ECO:0000256" key="1">
    <source>
        <dbReference type="SAM" id="Phobius"/>
    </source>
</evidence>
<reference evidence="2" key="1">
    <citation type="submission" date="2022-10" db="EMBL/GenBank/DDBJ databases">
        <title>Determination and structural analysis of whole genome sequence of Sarocladium strictum F4-1.</title>
        <authorList>
            <person name="Hu L."/>
            <person name="Jiang Y."/>
        </authorList>
    </citation>
    <scope>NUCLEOTIDE SEQUENCE</scope>
    <source>
        <strain evidence="2">F4-1</strain>
    </source>
</reference>
<feature type="transmembrane region" description="Helical" evidence="1">
    <location>
        <begin position="378"/>
        <end position="402"/>
    </location>
</feature>
<comment type="caution">
    <text evidence="2">The sequence shown here is derived from an EMBL/GenBank/DDBJ whole genome shotgun (WGS) entry which is preliminary data.</text>
</comment>
<dbReference type="EMBL" id="JAPDFR010000004">
    <property type="protein sequence ID" value="KAK0387394.1"/>
    <property type="molecule type" value="Genomic_DNA"/>
</dbReference>
<keyword evidence="4" id="KW-1185">Reference proteome</keyword>
<name>A0AA39GES9_SARSR</name>
<keyword evidence="1" id="KW-0812">Transmembrane</keyword>
<sequence length="490" mass="55782">MAMNDLYQKLGVAVKLWPIEDGPDASSDVEATEAWYNHETGRVNVQDRTVLTSELAGWLQQTSKPSNSGLETLVMRLVWVRVDPEKRHFNVSQSTREVLLKAFGLRLAYDYFQSFVTGVTKLPDEVTSNGLRETYAFSYAPKLAAIWSASHRPPPFRCSTLTQGLVFVRESARSSRSEQRVIQMLRQSLTHRWEPGLISHHLFPAYLIAFLLGIQIDHTQQDIKKKVQSLESRTGYHDFATRQEEAAMGFKQELSAKASGYSTKLASVERKSKTIHQLLTFISRRLSASEASDCLNPLDACVTAETKALLQSQIDALQYRHDGQVLDTQYIVKRVDIQIQALFHMIAQDDAFLNYKLSHHMAQIAEFSYRDAASMKTLAVVTMFFLPGSFVSALFSTQLFAWDNVDQHSNSIGVPTTPQLTLYWAVTIPLTVLTFTLYFLWLWYQKRERERNFKTDAQMDEVAATKGEGLQSGRRMHTFISEQTRLSQKV</sequence>
<keyword evidence="1" id="KW-0472">Membrane</keyword>
<dbReference type="Gene3D" id="1.20.58.340">
    <property type="entry name" value="Magnesium transport protein CorA, transmembrane region"/>
    <property type="match status" value="1"/>
</dbReference>
<proteinExistence type="predicted"/>
<dbReference type="Proteomes" id="UP001175261">
    <property type="component" value="Unassembled WGS sequence"/>
</dbReference>
<dbReference type="AlphaFoldDB" id="A0AA39GES9"/>
<organism evidence="2 4">
    <name type="scientific">Sarocladium strictum</name>
    <name type="common">Black bundle disease fungus</name>
    <name type="synonym">Acremonium strictum</name>
    <dbReference type="NCBI Taxonomy" id="5046"/>
    <lineage>
        <taxon>Eukaryota</taxon>
        <taxon>Fungi</taxon>
        <taxon>Dikarya</taxon>
        <taxon>Ascomycota</taxon>
        <taxon>Pezizomycotina</taxon>
        <taxon>Sordariomycetes</taxon>
        <taxon>Hypocreomycetidae</taxon>
        <taxon>Hypocreales</taxon>
        <taxon>Sarocladiaceae</taxon>
        <taxon>Sarocladium</taxon>
    </lineage>
</organism>
<protein>
    <submittedName>
        <fullName evidence="2">Uncharacterized protein</fullName>
    </submittedName>
</protein>
<gene>
    <name evidence="3" type="ORF">NLU13_5706</name>
    <name evidence="2" type="ORF">NLU13_5824</name>
</gene>